<feature type="binding site" evidence="4">
    <location>
        <position position="270"/>
    </location>
    <ligand>
        <name>N(2)-acetyl-L-ornithine</name>
        <dbReference type="ChEBI" id="CHEBI:57805"/>
    </ligand>
</feature>
<dbReference type="CDD" id="cd00610">
    <property type="entry name" value="OAT_like"/>
    <property type="match status" value="1"/>
</dbReference>
<evidence type="ECO:0000256" key="3">
    <source>
        <dbReference type="ARBA" id="ARBA00022898"/>
    </source>
</evidence>
<dbReference type="NCBIfam" id="NF002325">
    <property type="entry name" value="PRK01278.1"/>
    <property type="match status" value="1"/>
</dbReference>
<evidence type="ECO:0000313" key="6">
    <source>
        <dbReference type="Proteomes" id="UP001161405"/>
    </source>
</evidence>
<comment type="catalytic activity">
    <reaction evidence="4">
        <text>N(2)-acetyl-L-ornithine + 2-oxoglutarate = N-acetyl-L-glutamate 5-semialdehyde + L-glutamate</text>
        <dbReference type="Rhea" id="RHEA:18049"/>
        <dbReference type="ChEBI" id="CHEBI:16810"/>
        <dbReference type="ChEBI" id="CHEBI:29123"/>
        <dbReference type="ChEBI" id="CHEBI:29985"/>
        <dbReference type="ChEBI" id="CHEBI:57805"/>
        <dbReference type="EC" id="2.6.1.11"/>
    </reaction>
</comment>
<comment type="pathway">
    <text evidence="4">Amino-acid biosynthesis; L-arginine biosynthesis; N(2)-acetyl-L-ornithine from L-glutamate: step 4/4.</text>
</comment>
<dbReference type="Pfam" id="PF00202">
    <property type="entry name" value="Aminotran_3"/>
    <property type="match status" value="1"/>
</dbReference>
<keyword evidence="4" id="KW-0055">Arginine biosynthesis</keyword>
<feature type="modified residue" description="N6-(pyridoxal phosphate)lysine" evidence="4">
    <location>
        <position position="242"/>
    </location>
</feature>
<feature type="binding site" evidence="4">
    <location>
        <position position="271"/>
    </location>
    <ligand>
        <name>pyridoxal 5'-phosphate</name>
        <dbReference type="ChEBI" id="CHEBI:597326"/>
    </ligand>
</feature>
<dbReference type="GO" id="GO:0008483">
    <property type="term" value="F:transaminase activity"/>
    <property type="evidence" value="ECO:0007669"/>
    <property type="project" value="UniProtKB-KW"/>
</dbReference>
<dbReference type="InterPro" id="IPR049704">
    <property type="entry name" value="Aminotrans_3_PPA_site"/>
</dbReference>
<evidence type="ECO:0000256" key="2">
    <source>
        <dbReference type="ARBA" id="ARBA00022679"/>
    </source>
</evidence>
<dbReference type="SUPFAM" id="SSF53383">
    <property type="entry name" value="PLP-dependent transferases"/>
    <property type="match status" value="1"/>
</dbReference>
<dbReference type="Gene3D" id="3.90.1150.10">
    <property type="entry name" value="Aspartate Aminotransferase, domain 1"/>
    <property type="match status" value="1"/>
</dbReference>
<dbReference type="Gene3D" id="3.40.640.10">
    <property type="entry name" value="Type I PLP-dependent aspartate aminotransferase-like (Major domain)"/>
    <property type="match status" value="1"/>
</dbReference>
<accession>A0ABQ5UQL8</accession>
<keyword evidence="6" id="KW-1185">Reference proteome</keyword>
<dbReference type="PIRSF" id="PIRSF000521">
    <property type="entry name" value="Transaminase_4ab_Lys_Orn"/>
    <property type="match status" value="1"/>
</dbReference>
<dbReference type="Proteomes" id="UP001161405">
    <property type="component" value="Unassembled WGS sequence"/>
</dbReference>
<comment type="miscellaneous">
    <text evidence="4">May also have succinyldiaminopimelate aminotransferase activity, thus carrying out the corresponding step in lysine biosynthesis.</text>
</comment>
<evidence type="ECO:0000256" key="1">
    <source>
        <dbReference type="ARBA" id="ARBA00022576"/>
    </source>
</evidence>
<comment type="cofactor">
    <cofactor evidence="4">
        <name>pyridoxal 5'-phosphate</name>
        <dbReference type="ChEBI" id="CHEBI:597326"/>
    </cofactor>
    <text evidence="4">Binds 1 pyridoxal phosphate per subunit.</text>
</comment>
<proteinExistence type="inferred from homology"/>
<dbReference type="InterPro" id="IPR015421">
    <property type="entry name" value="PyrdxlP-dep_Trfase_major"/>
</dbReference>
<keyword evidence="4" id="KW-0963">Cytoplasm</keyword>
<dbReference type="PANTHER" id="PTHR11986:SF113">
    <property type="entry name" value="SUCCINYLORNITHINE TRANSAMINASE"/>
    <property type="match status" value="1"/>
</dbReference>
<dbReference type="HAMAP" id="MF_01107">
    <property type="entry name" value="ArgD_aminotrans_3"/>
    <property type="match status" value="1"/>
</dbReference>
<feature type="binding site" evidence="4">
    <location>
        <position position="128"/>
    </location>
    <ligand>
        <name>pyridoxal 5'-phosphate</name>
        <dbReference type="ChEBI" id="CHEBI:597326"/>
    </ligand>
</feature>
<feature type="binding site" evidence="4">
    <location>
        <begin position="95"/>
        <end position="96"/>
    </location>
    <ligand>
        <name>pyridoxal 5'-phosphate</name>
        <dbReference type="ChEBI" id="CHEBI:597326"/>
    </ligand>
</feature>
<dbReference type="NCBIfam" id="TIGR00707">
    <property type="entry name" value="argD"/>
    <property type="match status" value="1"/>
</dbReference>
<reference evidence="5" key="1">
    <citation type="journal article" date="2014" name="Int. J. Syst. Evol. Microbiol.">
        <title>Complete genome of a new Firmicutes species belonging to the dominant human colonic microbiota ('Ruminococcus bicirculans') reveals two chromosomes and a selective capacity to utilize plant glucans.</title>
        <authorList>
            <consortium name="NISC Comparative Sequencing Program"/>
            <person name="Wegmann U."/>
            <person name="Louis P."/>
            <person name="Goesmann A."/>
            <person name="Henrissat B."/>
            <person name="Duncan S.H."/>
            <person name="Flint H.J."/>
        </authorList>
    </citation>
    <scope>NUCLEOTIDE SEQUENCE</scope>
    <source>
        <strain evidence="5">NBRC 107169</strain>
    </source>
</reference>
<dbReference type="InterPro" id="IPR050103">
    <property type="entry name" value="Class-III_PLP-dep_AT"/>
</dbReference>
<sequence>MSALYKNYARSEVAFERGEGVRLFSTTGDEYYDFAGGIAVNVVGHADPHVVNAIKKQAENLWHVSNVFTIPEAEKLAQRLVDVSFADMAFFTNSGAEAMECAIKTARRYFYDLGEPDRYEIITMEGAFHGRTLGTIAAGGNPSYLEGFGPKAEGFVQVPRGDIDALKKAITPKTAAILFEPIQGESGINILDVEFLRDVRKLCDEHGLLLVLDEIQCGYGRTGKMFAYEWAGIEPDIMALAKGIGGGFPLGACLATDKVGSAMVPGTHGSTYGGNPLACTVGNAVFDRVSEEGFLDHVQEMGKHLAWHLQQLAQKYPDQIVEIRAKGLMVGIKVSSPVGDVVAALRDAKLLTVGAGDNVVRMLPPLTVTKDEIDEAIRRMDAGLKSLASA</sequence>
<organism evidence="5 6">
    <name type="scientific">Maritalea porphyrae</name>
    <dbReference type="NCBI Taxonomy" id="880732"/>
    <lineage>
        <taxon>Bacteria</taxon>
        <taxon>Pseudomonadati</taxon>
        <taxon>Pseudomonadota</taxon>
        <taxon>Alphaproteobacteria</taxon>
        <taxon>Hyphomicrobiales</taxon>
        <taxon>Devosiaceae</taxon>
        <taxon>Maritalea</taxon>
    </lineage>
</organism>
<keyword evidence="1 4" id="KW-0032">Aminotransferase</keyword>
<dbReference type="EC" id="2.6.1.11" evidence="4"/>
<comment type="similarity">
    <text evidence="4">Belongs to the class-III pyridoxal-phosphate-dependent aminotransferase family. ArgD subfamily.</text>
</comment>
<dbReference type="InterPro" id="IPR004636">
    <property type="entry name" value="AcOrn/SuccOrn_fam"/>
</dbReference>
<dbReference type="InterPro" id="IPR005814">
    <property type="entry name" value="Aminotrans_3"/>
</dbReference>
<protein>
    <recommendedName>
        <fullName evidence="4">Acetylornithine aminotransferase</fullName>
        <shortName evidence="4">ACOAT</shortName>
        <ecNumber evidence="4">2.6.1.11</ecNumber>
    </recommendedName>
</protein>
<dbReference type="PANTHER" id="PTHR11986">
    <property type="entry name" value="AMINOTRANSFERASE CLASS III"/>
    <property type="match status" value="1"/>
</dbReference>
<comment type="caution">
    <text evidence="5">The sequence shown here is derived from an EMBL/GenBank/DDBJ whole genome shotgun (WGS) entry which is preliminary data.</text>
</comment>
<comment type="subcellular location">
    <subcellularLocation>
        <location evidence="4">Cytoplasm</location>
    </subcellularLocation>
</comment>
<dbReference type="PROSITE" id="PS00600">
    <property type="entry name" value="AA_TRANSFER_CLASS_3"/>
    <property type="match status" value="1"/>
</dbReference>
<dbReference type="InterPro" id="IPR015422">
    <property type="entry name" value="PyrdxlP-dep_Trfase_small"/>
</dbReference>
<reference evidence="5" key="2">
    <citation type="submission" date="2023-01" db="EMBL/GenBank/DDBJ databases">
        <title>Draft genome sequence of Maritalea porphyrae strain NBRC 107169.</title>
        <authorList>
            <person name="Sun Q."/>
            <person name="Mori K."/>
        </authorList>
    </citation>
    <scope>NUCLEOTIDE SEQUENCE</scope>
    <source>
        <strain evidence="5">NBRC 107169</strain>
    </source>
</reference>
<evidence type="ECO:0000256" key="4">
    <source>
        <dbReference type="HAMAP-Rule" id="MF_01107"/>
    </source>
</evidence>
<gene>
    <name evidence="4 5" type="primary">argD</name>
    <name evidence="5" type="ORF">GCM10007879_17990</name>
</gene>
<comment type="subunit">
    <text evidence="4">Homodimer.</text>
</comment>
<evidence type="ECO:0000313" key="5">
    <source>
        <dbReference type="EMBL" id="GLQ17550.1"/>
    </source>
</evidence>
<name>A0ABQ5UQL8_9HYPH</name>
<keyword evidence="4" id="KW-0028">Amino-acid biosynthesis</keyword>
<keyword evidence="2 4" id="KW-0808">Transferase</keyword>
<keyword evidence="3 4" id="KW-0663">Pyridoxal phosphate</keyword>
<dbReference type="EMBL" id="BSNI01000002">
    <property type="protein sequence ID" value="GLQ17550.1"/>
    <property type="molecule type" value="Genomic_DNA"/>
</dbReference>
<dbReference type="InterPro" id="IPR015424">
    <property type="entry name" value="PyrdxlP-dep_Trfase"/>
</dbReference>
<feature type="binding site" evidence="4">
    <location>
        <begin position="213"/>
        <end position="216"/>
    </location>
    <ligand>
        <name>pyridoxal 5'-phosphate</name>
        <dbReference type="ChEBI" id="CHEBI:597326"/>
    </ligand>
</feature>
<feature type="binding site" evidence="4">
    <location>
        <position position="131"/>
    </location>
    <ligand>
        <name>N(2)-acetyl-L-ornithine</name>
        <dbReference type="ChEBI" id="CHEBI:57805"/>
    </ligand>
</feature>
<dbReference type="RefSeq" id="WP_284363780.1">
    <property type="nucleotide sequence ID" value="NZ_BSNI01000002.1"/>
</dbReference>